<dbReference type="InterPro" id="IPR017545">
    <property type="entry name" value="CRISPR-assoc_prot_Csf1"/>
</dbReference>
<dbReference type="RefSeq" id="WP_382259402.1">
    <property type="nucleotide sequence ID" value="NZ_JBHTBX010000013.1"/>
</dbReference>
<accession>A0ABW2RD58</accession>
<reference evidence="2" key="1">
    <citation type="journal article" date="2019" name="Int. J. Syst. Evol. Microbiol.">
        <title>The Global Catalogue of Microorganisms (GCM) 10K type strain sequencing project: providing services to taxonomists for standard genome sequencing and annotation.</title>
        <authorList>
            <consortium name="The Broad Institute Genomics Platform"/>
            <consortium name="The Broad Institute Genome Sequencing Center for Infectious Disease"/>
            <person name="Wu L."/>
            <person name="Ma J."/>
        </authorList>
    </citation>
    <scope>NUCLEOTIDE SEQUENCE [LARGE SCALE GENOMIC DNA]</scope>
    <source>
        <strain evidence="2">CCUG 54518</strain>
    </source>
</reference>
<proteinExistence type="predicted"/>
<organism evidence="1 2">
    <name type="scientific">Hydrogenophaga bisanensis</name>
    <dbReference type="NCBI Taxonomy" id="439611"/>
    <lineage>
        <taxon>Bacteria</taxon>
        <taxon>Pseudomonadati</taxon>
        <taxon>Pseudomonadota</taxon>
        <taxon>Betaproteobacteria</taxon>
        <taxon>Burkholderiales</taxon>
        <taxon>Comamonadaceae</taxon>
        <taxon>Hydrogenophaga</taxon>
    </lineage>
</organism>
<evidence type="ECO:0000313" key="1">
    <source>
        <dbReference type="EMBL" id="MFC7436044.1"/>
    </source>
</evidence>
<dbReference type="Proteomes" id="UP001596495">
    <property type="component" value="Unassembled WGS sequence"/>
</dbReference>
<evidence type="ECO:0000313" key="2">
    <source>
        <dbReference type="Proteomes" id="UP001596495"/>
    </source>
</evidence>
<name>A0ABW2RD58_9BURK</name>
<dbReference type="EMBL" id="JBHTBX010000013">
    <property type="protein sequence ID" value="MFC7436044.1"/>
    <property type="molecule type" value="Genomic_DNA"/>
</dbReference>
<keyword evidence="2" id="KW-1185">Reference proteome</keyword>
<dbReference type="NCBIfam" id="TIGR03114">
    <property type="entry name" value="cas8u_csf1"/>
    <property type="match status" value="1"/>
</dbReference>
<sequence>MSHISPFYPSEIACLAGGLEPVGAPHSGADTHCAMCGRPIIHGTPAVPRKVSKTFTNFEWMEETDHICGWCERVIEQTTLRAFQRVVITPKGCYSIGTDANRSWLWLTPPQPPFVVIINSSTTGAFHYLWQTPVTLDKRLIMANFDGVTAPVRTAAIARAVAAAQVLRDTAQAAGYKKIPFSPFVRLARDAYKATPGGHGRLSETALELAAKYPECERAVQDLHELKPGELVALASILKAKPVEPEAPPLRCGQELFSKTATEQEA</sequence>
<comment type="caution">
    <text evidence="1">The sequence shown here is derived from an EMBL/GenBank/DDBJ whole genome shotgun (WGS) entry which is preliminary data.</text>
</comment>
<protein>
    <submittedName>
        <fullName evidence="1">Type IV CRISPR-associated protein Csf1</fullName>
    </submittedName>
</protein>
<gene>
    <name evidence="1" type="primary">csf1</name>
    <name evidence="1" type="ORF">ACFQNJ_16130</name>
</gene>